<comment type="subcellular location">
    <subcellularLocation>
        <location evidence="1">Membrane</location>
        <topology evidence="1">Multi-pass membrane protein</topology>
    </subcellularLocation>
</comment>
<keyword evidence="9 11" id="KW-0472">Membrane</keyword>
<feature type="transmembrane region" description="Helical" evidence="11">
    <location>
        <begin position="202"/>
        <end position="235"/>
    </location>
</feature>
<dbReference type="GO" id="GO:0009675">
    <property type="term" value="F:high-affinity sulfate:proton symporter activity"/>
    <property type="evidence" value="ECO:0007669"/>
    <property type="project" value="TreeGrafter"/>
</dbReference>
<evidence type="ECO:0000256" key="4">
    <source>
        <dbReference type="ARBA" id="ARBA00022519"/>
    </source>
</evidence>
<evidence type="ECO:0000313" key="13">
    <source>
        <dbReference type="Proteomes" id="UP000535890"/>
    </source>
</evidence>
<evidence type="ECO:0000256" key="11">
    <source>
        <dbReference type="SAM" id="Phobius"/>
    </source>
</evidence>
<dbReference type="InterPro" id="IPR059112">
    <property type="entry name" value="CysZ/EI24"/>
</dbReference>
<evidence type="ECO:0000256" key="10">
    <source>
        <dbReference type="SAM" id="MobiDB-lite"/>
    </source>
</evidence>
<dbReference type="PANTHER" id="PTHR37468:SF1">
    <property type="entry name" value="SULFATE TRANSPORTER CYSZ"/>
    <property type="match status" value="1"/>
</dbReference>
<feature type="region of interest" description="Disordered" evidence="10">
    <location>
        <begin position="241"/>
        <end position="261"/>
    </location>
</feature>
<protein>
    <submittedName>
        <fullName evidence="12">CysZ protein</fullName>
    </submittedName>
</protein>
<dbReference type="GO" id="GO:0019344">
    <property type="term" value="P:cysteine biosynthetic process"/>
    <property type="evidence" value="ECO:0007669"/>
    <property type="project" value="TreeGrafter"/>
</dbReference>
<evidence type="ECO:0000256" key="9">
    <source>
        <dbReference type="ARBA" id="ARBA00023136"/>
    </source>
</evidence>
<keyword evidence="2" id="KW-0813">Transport</keyword>
<dbReference type="RefSeq" id="WP_179795694.1">
    <property type="nucleotide sequence ID" value="NZ_BAABHP010000020.1"/>
</dbReference>
<organism evidence="12 13">
    <name type="scientific">Actinomycetospora corticicola</name>
    <dbReference type="NCBI Taxonomy" id="663602"/>
    <lineage>
        <taxon>Bacteria</taxon>
        <taxon>Bacillati</taxon>
        <taxon>Actinomycetota</taxon>
        <taxon>Actinomycetes</taxon>
        <taxon>Pseudonocardiales</taxon>
        <taxon>Pseudonocardiaceae</taxon>
        <taxon>Actinomycetospora</taxon>
    </lineage>
</organism>
<reference evidence="12 13" key="1">
    <citation type="submission" date="2020-07" db="EMBL/GenBank/DDBJ databases">
        <title>Sequencing the genomes of 1000 actinobacteria strains.</title>
        <authorList>
            <person name="Klenk H.-P."/>
        </authorList>
    </citation>
    <scope>NUCLEOTIDE SEQUENCE [LARGE SCALE GENOMIC DNA]</scope>
    <source>
        <strain evidence="12 13">DSM 45772</strain>
    </source>
</reference>
<evidence type="ECO:0000256" key="2">
    <source>
        <dbReference type="ARBA" id="ARBA00022448"/>
    </source>
</evidence>
<keyword evidence="6 11" id="KW-0812">Transmembrane</keyword>
<keyword evidence="3" id="KW-1003">Cell membrane</keyword>
<dbReference type="Pfam" id="PF07264">
    <property type="entry name" value="EI24"/>
    <property type="match status" value="1"/>
</dbReference>
<proteinExistence type="predicted"/>
<dbReference type="GO" id="GO:0000103">
    <property type="term" value="P:sulfate assimilation"/>
    <property type="evidence" value="ECO:0007669"/>
    <property type="project" value="TreeGrafter"/>
</dbReference>
<dbReference type="GO" id="GO:0005886">
    <property type="term" value="C:plasma membrane"/>
    <property type="evidence" value="ECO:0007669"/>
    <property type="project" value="TreeGrafter"/>
</dbReference>
<evidence type="ECO:0000256" key="8">
    <source>
        <dbReference type="ARBA" id="ARBA00023032"/>
    </source>
</evidence>
<name>A0A7Y9J7C2_9PSEU</name>
<dbReference type="AlphaFoldDB" id="A0A7Y9J7C2"/>
<evidence type="ECO:0000313" key="12">
    <source>
        <dbReference type="EMBL" id="NYD38215.1"/>
    </source>
</evidence>
<keyword evidence="7 11" id="KW-1133">Transmembrane helix</keyword>
<accession>A0A7Y9J7C2</accession>
<keyword evidence="8" id="KW-0764">Sulfate transport</keyword>
<feature type="transmembrane region" description="Helical" evidence="11">
    <location>
        <begin position="74"/>
        <end position="99"/>
    </location>
</feature>
<dbReference type="PANTHER" id="PTHR37468">
    <property type="entry name" value="SULFATE TRANSPORTER CYSZ"/>
    <property type="match status" value="1"/>
</dbReference>
<keyword evidence="5" id="KW-0028">Amino-acid biosynthesis</keyword>
<evidence type="ECO:0000256" key="7">
    <source>
        <dbReference type="ARBA" id="ARBA00022989"/>
    </source>
</evidence>
<dbReference type="EMBL" id="JACCBN010000001">
    <property type="protein sequence ID" value="NYD38215.1"/>
    <property type="molecule type" value="Genomic_DNA"/>
</dbReference>
<feature type="transmembrane region" description="Helical" evidence="11">
    <location>
        <begin position="134"/>
        <end position="153"/>
    </location>
</feature>
<keyword evidence="4" id="KW-0997">Cell inner membrane</keyword>
<feature type="compositionally biased region" description="Pro residues" evidence="10">
    <location>
        <begin position="249"/>
        <end position="261"/>
    </location>
</feature>
<evidence type="ECO:0000256" key="1">
    <source>
        <dbReference type="ARBA" id="ARBA00004141"/>
    </source>
</evidence>
<evidence type="ECO:0000256" key="6">
    <source>
        <dbReference type="ARBA" id="ARBA00022692"/>
    </source>
</evidence>
<comment type="caution">
    <text evidence="12">The sequence shown here is derived from an EMBL/GenBank/DDBJ whole genome shotgun (WGS) entry which is preliminary data.</text>
</comment>
<feature type="transmembrane region" description="Helical" evidence="11">
    <location>
        <begin position="27"/>
        <end position="50"/>
    </location>
</feature>
<sequence length="261" mass="26998">MSDLLLGLRLYARGAGMVLRSPRLLRLGALPALVTALFYLAALVVLVRYLGDLVGLLTPFATTWSPGARDTAEVVVGIALVAAVALVSVLTFVAVTLAVGGPFYEKLSEIVDDTVGTVPDGPGRSWPGSVRDGLLLVGLSVLVAVPLFVAGFLPVVGQTVVPVVAALAGGRLLVLELTAPALERRGLGFASRRRVVRSRRALGWAVGVPTYLLCLVPLVGIVAIPIGAAAATLVARELRGEPTGLPSHRPAPPARGEPSPH</sequence>
<evidence type="ECO:0000256" key="3">
    <source>
        <dbReference type="ARBA" id="ARBA00022475"/>
    </source>
</evidence>
<dbReference type="InterPro" id="IPR050480">
    <property type="entry name" value="CysZ-like"/>
</dbReference>
<dbReference type="Proteomes" id="UP000535890">
    <property type="component" value="Unassembled WGS sequence"/>
</dbReference>
<evidence type="ECO:0000256" key="5">
    <source>
        <dbReference type="ARBA" id="ARBA00022605"/>
    </source>
</evidence>
<keyword evidence="13" id="KW-1185">Reference proteome</keyword>
<gene>
    <name evidence="12" type="ORF">BJ983_004317</name>
</gene>